<dbReference type="Gene3D" id="2.40.170.20">
    <property type="entry name" value="TonB-dependent receptor, beta-barrel domain"/>
    <property type="match status" value="1"/>
</dbReference>
<feature type="domain" description="Secretin/TonB short N-terminal" evidence="8">
    <location>
        <begin position="70"/>
        <end position="121"/>
    </location>
</feature>
<dbReference type="Pfam" id="PF13715">
    <property type="entry name" value="CarbopepD_reg_2"/>
    <property type="match status" value="1"/>
</dbReference>
<proteinExistence type="inferred from homology"/>
<dbReference type="AlphaFoldDB" id="A0A415QGW4"/>
<dbReference type="InterPro" id="IPR036942">
    <property type="entry name" value="Beta-barrel_TonB_sf"/>
</dbReference>
<dbReference type="InterPro" id="IPR012910">
    <property type="entry name" value="Plug_dom"/>
</dbReference>
<organism evidence="11 12">
    <name type="scientific">Butyricimonas virosa</name>
    <dbReference type="NCBI Taxonomy" id="544645"/>
    <lineage>
        <taxon>Bacteria</taxon>
        <taxon>Pseudomonadati</taxon>
        <taxon>Bacteroidota</taxon>
        <taxon>Bacteroidia</taxon>
        <taxon>Bacteroidales</taxon>
        <taxon>Odoribacteraceae</taxon>
        <taxon>Butyricimonas</taxon>
    </lineage>
</organism>
<evidence type="ECO:0000256" key="1">
    <source>
        <dbReference type="ARBA" id="ARBA00004571"/>
    </source>
</evidence>
<reference evidence="12 13" key="1">
    <citation type="submission" date="2018-08" db="EMBL/GenBank/DDBJ databases">
        <title>A genome reference for cultivated species of the human gut microbiota.</title>
        <authorList>
            <person name="Zou Y."/>
            <person name="Xue W."/>
            <person name="Luo G."/>
        </authorList>
    </citation>
    <scope>NUCLEOTIDE SEQUENCE [LARGE SCALE GENOMIC DNA]</scope>
    <source>
        <strain evidence="11 12">AF34-33</strain>
        <strain evidence="10 13">OF02-7</strain>
    </source>
</reference>
<dbReference type="EMBL" id="QRPV01000013">
    <property type="protein sequence ID" value="RHM42273.1"/>
    <property type="molecule type" value="Genomic_DNA"/>
</dbReference>
<gene>
    <name evidence="11" type="ORF">DWZ68_11425</name>
    <name evidence="10" type="ORF">DXA50_09105</name>
    <name evidence="9" type="ORF">I6J59_04360</name>
</gene>
<dbReference type="NCBIfam" id="TIGR04057">
    <property type="entry name" value="SusC_RagA_signa"/>
    <property type="match status" value="1"/>
</dbReference>
<dbReference type="SMART" id="SM00965">
    <property type="entry name" value="STN"/>
    <property type="match status" value="1"/>
</dbReference>
<dbReference type="InterPro" id="IPR011662">
    <property type="entry name" value="Secretin/TonB_short_N"/>
</dbReference>
<evidence type="ECO:0000313" key="9">
    <source>
        <dbReference type="EMBL" id="QRO50870.1"/>
    </source>
</evidence>
<dbReference type="InterPro" id="IPR023996">
    <property type="entry name" value="TonB-dep_OMP_SusC/RagA"/>
</dbReference>
<evidence type="ECO:0000256" key="7">
    <source>
        <dbReference type="PROSITE-ProRule" id="PRU01360"/>
    </source>
</evidence>
<dbReference type="InterPro" id="IPR037066">
    <property type="entry name" value="Plug_dom_sf"/>
</dbReference>
<keyword evidence="4 7" id="KW-0812">Transmembrane</keyword>
<dbReference type="Pfam" id="PF07660">
    <property type="entry name" value="STN"/>
    <property type="match status" value="1"/>
</dbReference>
<dbReference type="InterPro" id="IPR008969">
    <property type="entry name" value="CarboxyPept-like_regulatory"/>
</dbReference>
<dbReference type="SUPFAM" id="SSF49464">
    <property type="entry name" value="Carboxypeptidase regulatory domain-like"/>
    <property type="match status" value="1"/>
</dbReference>
<dbReference type="InterPro" id="IPR023997">
    <property type="entry name" value="TonB-dep_OMP_SusC/RagA_CS"/>
</dbReference>
<sequence>MENFLMFLRCKREKLQKLWLMSKWTFLFVFLGIINTHGTVYSQNEQQVTISMKNAYLKDILWEIQRQTTFVFMYHEEDLDKVGKVNVEAKSLTVEKILRDCLKGTGLTYVFQNEVIVLKPLNDEKKKEIRIVGKVMDKGKMPLPGVTVVVKGTNLGTATDSEGKYRMVLPAMRDTNFVLVFSFVGMRTQEIKYVGQDSINVVMEEDHKKMDEVVVTGYSNIRKESFTGKATTVTKEQLMKVNSKNVIAALQTFDPSFRIKDNKLWGSDPNALPEFNIRGETSIGQTKGLDVEQQKRTQRTTLENNPNLPVFILDGFEVDVQKIYDLDVNRIESITILKDAAATAMYGSQAANGVVVVTTVAPKPGEMQIYYNFSGNVDFPDLSDYNLCDAAEKLEVERLSGLYSSDDPEKQIELTAQYYKKQNAILRGVDTDWMSQPLRNAFGHMHSLNVSGGEESIRYGIDLNYNASKNGVMKGSFRHIYGGGLTLDYRAGSWLQLLNNISYTVTESEDSPYGQYAQYAEAQPYAEIYDENGRLLKEVQGTTVSMINPLWKVANLSTFYGKMKNRDLTNNFQLNVHIMEGLMLKGQLGLRRTDGRTDNFKDPADPVYDVTPADQKGELSRQENDNWSWNGKMMFYYNHVFGNHFINATAGGEISESKTESLSYVLNGFQLGNMHEPQFAATQARPVNVSESKTRKIGFLASVNYAYNDIYLFDGSFRLDGSSDFGSDKQFAPFWSVGAGLNIHNYDFLKGHWLISRLKLRASYGSTGNVGFAPYSAITTFQTATDAWFFTGPAASLMALGNSRLTWQTTYKLDAGFNIGLLNDKITLEGSYYRNETEDLIDDVKIPAYSGFTSYKENSGATLNEGFEVALTSTLFQNKDWMVTFMANLSSNRSKITELSEEMNAYNETILAEYEKENSMYKDVLSRPLILYYEGKSLSAIYAVRSEGIDPANGRERFVKKNGMSTYTWDANDQVVVGDTEPDAKGSFGINVAWKGITLNAYFNYQWGGQSYNSTLAEKVENAQISTQNVDKRVLSARWKNAGDVVPYYDLSKNPTQNPTSRFVQDDNRLDFTSLSIGYDFSRQLISKWKLKSLSVQFSANDLCKWRSVKEERAINYPFARSFNFSLNVGF</sequence>
<evidence type="ECO:0000259" key="8">
    <source>
        <dbReference type="SMART" id="SM00965"/>
    </source>
</evidence>
<dbReference type="PROSITE" id="PS52016">
    <property type="entry name" value="TONB_DEPENDENT_REC_3"/>
    <property type="match status" value="1"/>
</dbReference>
<dbReference type="Proteomes" id="UP000286038">
    <property type="component" value="Unassembled WGS sequence"/>
</dbReference>
<evidence type="ECO:0000313" key="13">
    <source>
        <dbReference type="Proteomes" id="UP000286063"/>
    </source>
</evidence>
<keyword evidence="14" id="KW-1185">Reference proteome</keyword>
<dbReference type="Gene3D" id="3.55.50.30">
    <property type="match status" value="1"/>
</dbReference>
<evidence type="ECO:0000313" key="10">
    <source>
        <dbReference type="EMBL" id="RGY17962.1"/>
    </source>
</evidence>
<dbReference type="Gene3D" id="2.170.130.10">
    <property type="entry name" value="TonB-dependent receptor, plug domain"/>
    <property type="match status" value="1"/>
</dbReference>
<evidence type="ECO:0000313" key="11">
    <source>
        <dbReference type="EMBL" id="RHM42273.1"/>
    </source>
</evidence>
<evidence type="ECO:0000256" key="2">
    <source>
        <dbReference type="ARBA" id="ARBA00022448"/>
    </source>
</evidence>
<keyword evidence="3 7" id="KW-1134">Transmembrane beta strand</keyword>
<dbReference type="NCBIfam" id="TIGR04056">
    <property type="entry name" value="OMP_RagA_SusC"/>
    <property type="match status" value="1"/>
</dbReference>
<dbReference type="OrthoDB" id="668629at2"/>
<dbReference type="EMBL" id="CP069450">
    <property type="protein sequence ID" value="QRO50870.1"/>
    <property type="molecule type" value="Genomic_DNA"/>
</dbReference>
<keyword evidence="6 7" id="KW-0998">Cell outer membrane</keyword>
<protein>
    <submittedName>
        <fullName evidence="11">SusC/RagA family TonB-linked outer membrane protein</fullName>
    </submittedName>
</protein>
<keyword evidence="2 7" id="KW-0813">Transport</keyword>
<evidence type="ECO:0000256" key="5">
    <source>
        <dbReference type="ARBA" id="ARBA00023136"/>
    </source>
</evidence>
<evidence type="ECO:0000256" key="3">
    <source>
        <dbReference type="ARBA" id="ARBA00022452"/>
    </source>
</evidence>
<evidence type="ECO:0000256" key="6">
    <source>
        <dbReference type="ARBA" id="ARBA00023237"/>
    </source>
</evidence>
<evidence type="ECO:0000313" key="12">
    <source>
        <dbReference type="Proteomes" id="UP000286038"/>
    </source>
</evidence>
<reference evidence="9 14" key="2">
    <citation type="submission" date="2021-02" db="EMBL/GenBank/DDBJ databases">
        <title>FDA dAtabase for Regulatory Grade micrObial Sequences (FDA-ARGOS): Supporting development and validation of Infectious Disease Dx tests.</title>
        <authorList>
            <person name="Carlson P."/>
            <person name="Fischbach M."/>
            <person name="Hastie J."/>
            <person name="Bilen M."/>
            <person name="Cheng A."/>
            <person name="Tallon L."/>
            <person name="Sadzewicz L."/>
            <person name="Zhao X."/>
            <person name="Boylan J."/>
            <person name="Ott S."/>
            <person name="Bowen H."/>
            <person name="Vavikolanu K."/>
            <person name="Mehta A."/>
            <person name="Aluvathingal J."/>
            <person name="Nadendla S."/>
            <person name="Yan Y."/>
            <person name="Sichtig H."/>
        </authorList>
    </citation>
    <scope>NUCLEOTIDE SEQUENCE [LARGE SCALE GENOMIC DNA]</scope>
    <source>
        <strain evidence="9 14">FDAARGOS_1229</strain>
    </source>
</reference>
<comment type="subcellular location">
    <subcellularLocation>
        <location evidence="1 7">Cell outer membrane</location>
        <topology evidence="1 7">Multi-pass membrane protein</topology>
    </subcellularLocation>
</comment>
<evidence type="ECO:0000313" key="14">
    <source>
        <dbReference type="Proteomes" id="UP000654720"/>
    </source>
</evidence>
<dbReference type="Proteomes" id="UP000654720">
    <property type="component" value="Chromosome"/>
</dbReference>
<evidence type="ECO:0000256" key="4">
    <source>
        <dbReference type="ARBA" id="ARBA00022692"/>
    </source>
</evidence>
<keyword evidence="5 7" id="KW-0472">Membrane</keyword>
<accession>A0A415QGW4</accession>
<dbReference type="SUPFAM" id="SSF56935">
    <property type="entry name" value="Porins"/>
    <property type="match status" value="1"/>
</dbReference>
<dbReference type="GO" id="GO:0009279">
    <property type="term" value="C:cell outer membrane"/>
    <property type="evidence" value="ECO:0007669"/>
    <property type="project" value="UniProtKB-SubCell"/>
</dbReference>
<dbReference type="Gene3D" id="2.60.40.1120">
    <property type="entry name" value="Carboxypeptidase-like, regulatory domain"/>
    <property type="match status" value="1"/>
</dbReference>
<dbReference type="Pfam" id="PF07715">
    <property type="entry name" value="Plug"/>
    <property type="match status" value="1"/>
</dbReference>
<name>A0A415QGW4_9BACT</name>
<dbReference type="EMBL" id="QSCR01000013">
    <property type="protein sequence ID" value="RGY17962.1"/>
    <property type="molecule type" value="Genomic_DNA"/>
</dbReference>
<dbReference type="Proteomes" id="UP000286063">
    <property type="component" value="Unassembled WGS sequence"/>
</dbReference>
<dbReference type="InterPro" id="IPR039426">
    <property type="entry name" value="TonB-dep_rcpt-like"/>
</dbReference>
<comment type="similarity">
    <text evidence="7">Belongs to the TonB-dependent receptor family.</text>
</comment>